<evidence type="ECO:0000259" key="1">
    <source>
        <dbReference type="SMART" id="SM00731"/>
    </source>
</evidence>
<dbReference type="InterPro" id="IPR035240">
    <property type="entry name" value="SprT_Zn_ribbon"/>
</dbReference>
<dbReference type="NCBIfam" id="NF003339">
    <property type="entry name" value="PRK04351.1"/>
    <property type="match status" value="1"/>
</dbReference>
<accession>A0A0R1UIA0</accession>
<organism evidence="2 3">
    <name type="scientific">Limosilactobacillus equigenerosi DSM 18793 = JCM 14505</name>
    <dbReference type="NCBI Taxonomy" id="1423742"/>
    <lineage>
        <taxon>Bacteria</taxon>
        <taxon>Bacillati</taxon>
        <taxon>Bacillota</taxon>
        <taxon>Bacilli</taxon>
        <taxon>Lactobacillales</taxon>
        <taxon>Lactobacillaceae</taxon>
        <taxon>Limosilactobacillus</taxon>
    </lineage>
</organism>
<dbReference type="STRING" id="417373.GCA_001570685_01137"/>
<sequence>MIDNQTLQRLTEQWSLALFHRPFTHQIMFNARLQTTGGRYHLNDHHIDINPHLVAEYGMDVLQGIVVHELCHYHLHLQGLGHQHRDADFKRLLVQTGGLRYAPPRQQRVAKYVYQCQKCHRQYPKQRRIQAWRYRCRFCRGKIKLI</sequence>
<reference evidence="2 3" key="1">
    <citation type="journal article" date="2015" name="Genome Announc.">
        <title>Expanding the biotechnology potential of lactobacilli through comparative genomics of 213 strains and associated genera.</title>
        <authorList>
            <person name="Sun Z."/>
            <person name="Harris H.M."/>
            <person name="McCann A."/>
            <person name="Guo C."/>
            <person name="Argimon S."/>
            <person name="Zhang W."/>
            <person name="Yang X."/>
            <person name="Jeffery I.B."/>
            <person name="Cooney J.C."/>
            <person name="Kagawa T.F."/>
            <person name="Liu W."/>
            <person name="Song Y."/>
            <person name="Salvetti E."/>
            <person name="Wrobel A."/>
            <person name="Rasinkangas P."/>
            <person name="Parkhill J."/>
            <person name="Rea M.C."/>
            <person name="O'Sullivan O."/>
            <person name="Ritari J."/>
            <person name="Douillard F.P."/>
            <person name="Paul Ross R."/>
            <person name="Yang R."/>
            <person name="Briner A.E."/>
            <person name="Felis G.E."/>
            <person name="de Vos W.M."/>
            <person name="Barrangou R."/>
            <person name="Klaenhammer T.R."/>
            <person name="Caufield P.W."/>
            <person name="Cui Y."/>
            <person name="Zhang H."/>
            <person name="O'Toole P.W."/>
        </authorList>
    </citation>
    <scope>NUCLEOTIDE SEQUENCE [LARGE SCALE GENOMIC DNA]</scope>
    <source>
        <strain evidence="2 3">DSM 18793</strain>
    </source>
</reference>
<dbReference type="Proteomes" id="UP000051084">
    <property type="component" value="Unassembled WGS sequence"/>
</dbReference>
<gene>
    <name evidence="2" type="ORF">FC21_GL000221</name>
</gene>
<dbReference type="Pfam" id="PF10263">
    <property type="entry name" value="SprT-like"/>
    <property type="match status" value="1"/>
</dbReference>
<dbReference type="Pfam" id="PF17283">
    <property type="entry name" value="Zn_ribbon_SprT"/>
    <property type="match status" value="1"/>
</dbReference>
<dbReference type="RefSeq" id="WP_054653413.1">
    <property type="nucleotide sequence ID" value="NZ_AZGC01000053.1"/>
</dbReference>
<name>A0A0R1UIA0_9LACO</name>
<dbReference type="PATRIC" id="fig|1423742.4.peg.233"/>
<evidence type="ECO:0000313" key="3">
    <source>
        <dbReference type="Proteomes" id="UP000051084"/>
    </source>
</evidence>
<dbReference type="GO" id="GO:0006950">
    <property type="term" value="P:response to stress"/>
    <property type="evidence" value="ECO:0007669"/>
    <property type="project" value="UniProtKB-ARBA"/>
</dbReference>
<keyword evidence="3" id="KW-1185">Reference proteome</keyword>
<dbReference type="Gene3D" id="3.30.2010.10">
    <property type="entry name" value="Metalloproteases ('zincins'), catalytic domain"/>
    <property type="match status" value="1"/>
</dbReference>
<comment type="caution">
    <text evidence="2">The sequence shown here is derived from an EMBL/GenBank/DDBJ whole genome shotgun (WGS) entry which is preliminary data.</text>
</comment>
<dbReference type="InterPro" id="IPR006640">
    <property type="entry name" value="SprT-like_domain"/>
</dbReference>
<dbReference type="AlphaFoldDB" id="A0A0R1UIA0"/>
<evidence type="ECO:0000313" key="2">
    <source>
        <dbReference type="EMBL" id="KRL92628.1"/>
    </source>
</evidence>
<proteinExistence type="predicted"/>
<protein>
    <recommendedName>
        <fullName evidence="1">SprT-like domain-containing protein</fullName>
    </recommendedName>
</protein>
<feature type="domain" description="SprT-like" evidence="1">
    <location>
        <begin position="5"/>
        <end position="146"/>
    </location>
</feature>
<dbReference type="EMBL" id="AZGC01000053">
    <property type="protein sequence ID" value="KRL92628.1"/>
    <property type="molecule type" value="Genomic_DNA"/>
</dbReference>
<dbReference type="SMART" id="SM00731">
    <property type="entry name" value="SprT"/>
    <property type="match status" value="1"/>
</dbReference>